<dbReference type="InterPro" id="IPR006693">
    <property type="entry name" value="AB_hydrolase_lipase"/>
</dbReference>
<sequence>MVPCPSAGAVVAGLLTFYSLIVRGSAVGVLSTGQLIENHGHQSYSKHSVITEDGYLINLFRINKGRGGPPFLLLHALMGASDQWLLRDRNHDLPSILVNNGYDVWLGDFRGNLYSKNHTRLNVSNPEYWKFSIDEWAFYDVPAMMNYVCNNTEYDKMYVVTYSLSSAILFATASARPEYNDKIIVSYHMAPFLAFTNIKSLLLRLGVQFGEFYLAISRSIKNHELFSRNHWSMNSMSLFCNKKSIFLKACVTLLSELFGFDTSGNSTDYGSMGIKSGKSLFITFQHIKKLKNKKKDSEKYETDLDFKLTYSRAGVSLNSIDHLLQMIKAHKFQHYDLGHNKNLKKYGQTKPPEYDLRRVTSPVVLYYSKNDRVVDNGTIHKLISVLPKVYQTIMIPNEKFGHIDYAFNSNAKTLVFDSVINIARQFKIAPSRPQYGYSYYYY</sequence>
<evidence type="ECO:0000256" key="2">
    <source>
        <dbReference type="PIRSR" id="PIRSR000862-1"/>
    </source>
</evidence>
<evidence type="ECO:0000256" key="1">
    <source>
        <dbReference type="ARBA" id="ARBA00010701"/>
    </source>
</evidence>
<dbReference type="GO" id="GO:0016788">
    <property type="term" value="F:hydrolase activity, acting on ester bonds"/>
    <property type="evidence" value="ECO:0007669"/>
    <property type="project" value="InterPro"/>
</dbReference>
<evidence type="ECO:0000313" key="6">
    <source>
        <dbReference type="Proteomes" id="UP000478052"/>
    </source>
</evidence>
<protein>
    <submittedName>
        <fullName evidence="5">Lipase 3-like</fullName>
    </submittedName>
</protein>
<dbReference type="InterPro" id="IPR025483">
    <property type="entry name" value="Lipase_euk"/>
</dbReference>
<dbReference type="OrthoDB" id="9974421at2759"/>
<dbReference type="SUPFAM" id="SSF53474">
    <property type="entry name" value="alpha/beta-Hydrolases"/>
    <property type="match status" value="1"/>
</dbReference>
<evidence type="ECO:0000259" key="4">
    <source>
        <dbReference type="Pfam" id="PF04083"/>
    </source>
</evidence>
<dbReference type="Gene3D" id="3.40.50.1820">
    <property type="entry name" value="alpha/beta hydrolase"/>
    <property type="match status" value="1"/>
</dbReference>
<dbReference type="Pfam" id="PF04083">
    <property type="entry name" value="Abhydro_lipase"/>
    <property type="match status" value="1"/>
</dbReference>
<dbReference type="InterPro" id="IPR029058">
    <property type="entry name" value="AB_hydrolase_fold"/>
</dbReference>
<feature type="active site" description="Charge relay system" evidence="2">
    <location>
        <position position="402"/>
    </location>
</feature>
<accession>A0A6G0YNT6</accession>
<evidence type="ECO:0000313" key="5">
    <source>
        <dbReference type="EMBL" id="KAF0759032.1"/>
    </source>
</evidence>
<gene>
    <name evidence="5" type="ORF">FWK35_00011673</name>
</gene>
<proteinExistence type="inferred from homology"/>
<comment type="caution">
    <text evidence="5">The sequence shown here is derived from an EMBL/GenBank/DDBJ whole genome shotgun (WGS) entry which is preliminary data.</text>
</comment>
<feature type="active site" description="Nucleophile" evidence="2">
    <location>
        <position position="163"/>
    </location>
</feature>
<reference evidence="5 6" key="1">
    <citation type="submission" date="2019-08" db="EMBL/GenBank/DDBJ databases">
        <title>Whole genome of Aphis craccivora.</title>
        <authorList>
            <person name="Voronova N.V."/>
            <person name="Shulinski R.S."/>
            <person name="Bandarenka Y.V."/>
            <person name="Zhorov D.G."/>
            <person name="Warner D."/>
        </authorList>
    </citation>
    <scope>NUCLEOTIDE SEQUENCE [LARGE SCALE GENOMIC DNA]</scope>
    <source>
        <strain evidence="5">180601</strain>
        <tissue evidence="5">Whole Body</tissue>
    </source>
</reference>
<dbReference type="EMBL" id="VUJU01003130">
    <property type="protein sequence ID" value="KAF0759032.1"/>
    <property type="molecule type" value="Genomic_DNA"/>
</dbReference>
<feature type="chain" id="PRO_5026210611" evidence="3">
    <location>
        <begin position="27"/>
        <end position="442"/>
    </location>
</feature>
<dbReference type="PANTHER" id="PTHR11005">
    <property type="entry name" value="LYSOSOMAL ACID LIPASE-RELATED"/>
    <property type="match status" value="1"/>
</dbReference>
<feature type="signal peptide" evidence="3">
    <location>
        <begin position="1"/>
        <end position="26"/>
    </location>
</feature>
<dbReference type="PIRSF" id="PIRSF000862">
    <property type="entry name" value="Steryl_ester_lip"/>
    <property type="match status" value="1"/>
</dbReference>
<dbReference type="Proteomes" id="UP000478052">
    <property type="component" value="Unassembled WGS sequence"/>
</dbReference>
<organism evidence="5 6">
    <name type="scientific">Aphis craccivora</name>
    <name type="common">Cowpea aphid</name>
    <dbReference type="NCBI Taxonomy" id="307492"/>
    <lineage>
        <taxon>Eukaryota</taxon>
        <taxon>Metazoa</taxon>
        <taxon>Ecdysozoa</taxon>
        <taxon>Arthropoda</taxon>
        <taxon>Hexapoda</taxon>
        <taxon>Insecta</taxon>
        <taxon>Pterygota</taxon>
        <taxon>Neoptera</taxon>
        <taxon>Paraneoptera</taxon>
        <taxon>Hemiptera</taxon>
        <taxon>Sternorrhyncha</taxon>
        <taxon>Aphidomorpha</taxon>
        <taxon>Aphidoidea</taxon>
        <taxon>Aphididae</taxon>
        <taxon>Aphidini</taxon>
        <taxon>Aphis</taxon>
        <taxon>Aphis</taxon>
    </lineage>
</organism>
<feature type="active site" description="Charge relay system" evidence="2">
    <location>
        <position position="371"/>
    </location>
</feature>
<keyword evidence="6" id="KW-1185">Reference proteome</keyword>
<name>A0A6G0YNT6_APHCR</name>
<keyword evidence="3" id="KW-0732">Signal</keyword>
<dbReference type="AlphaFoldDB" id="A0A6G0YNT6"/>
<dbReference type="GO" id="GO:0006629">
    <property type="term" value="P:lipid metabolic process"/>
    <property type="evidence" value="ECO:0007669"/>
    <property type="project" value="InterPro"/>
</dbReference>
<evidence type="ECO:0000256" key="3">
    <source>
        <dbReference type="SAM" id="SignalP"/>
    </source>
</evidence>
<comment type="similarity">
    <text evidence="1">Belongs to the AB hydrolase superfamily. Lipase family.</text>
</comment>
<feature type="domain" description="Partial AB-hydrolase lipase" evidence="4">
    <location>
        <begin position="34"/>
        <end position="86"/>
    </location>
</feature>